<sequence length="281" mass="30346">MTPLPRLVLTLPTPELPRSPIFAPRSPITVSKFVAASFNLATASAASGLHSPIPSIPACGTCSPRHIENEEHCRSCGKQWLACKMWYQATDGGKQQRLAEPFIKPGESNANTRAIMDVLGIPGSRSGLDGLGLTVVPHFPRHSNKRKPGRLLRVRALTSSLCPSRKLSNIKLPGDANSTVANARSLGLPRVKAGRLRSAKSVLSRRLNNAFRVLTSRTRVVDISSTPDGDTRLLLLAPPSLMSTDTRDDDLPAPAAHQLLRSARTIQGSKFVEQLDDCAFP</sequence>
<dbReference type="Proteomes" id="UP000250043">
    <property type="component" value="Unassembled WGS sequence"/>
</dbReference>
<accession>A0A8E2DU55</accession>
<reference evidence="1 2" key="1">
    <citation type="submission" date="2016-07" db="EMBL/GenBank/DDBJ databases">
        <title>Draft genome of the white-rot fungus Obba rivulosa 3A-2.</title>
        <authorList>
            <consortium name="DOE Joint Genome Institute"/>
            <person name="Miettinen O."/>
            <person name="Riley R."/>
            <person name="Acob R."/>
            <person name="Barry K."/>
            <person name="Cullen D."/>
            <person name="De Vries R."/>
            <person name="Hainaut M."/>
            <person name="Hatakka A."/>
            <person name="Henrissat B."/>
            <person name="Hilden K."/>
            <person name="Kuo R."/>
            <person name="Labutti K."/>
            <person name="Lipzen A."/>
            <person name="Makela M.R."/>
            <person name="Sandor L."/>
            <person name="Spatafora J.W."/>
            <person name="Grigoriev I.V."/>
            <person name="Hibbett D.S."/>
        </authorList>
    </citation>
    <scope>NUCLEOTIDE SEQUENCE [LARGE SCALE GENOMIC DNA]</scope>
    <source>
        <strain evidence="1 2">3A-2</strain>
    </source>
</reference>
<keyword evidence="2" id="KW-1185">Reference proteome</keyword>
<dbReference type="EMBL" id="KV722334">
    <property type="protein sequence ID" value="OCH95716.1"/>
    <property type="molecule type" value="Genomic_DNA"/>
</dbReference>
<organism evidence="1 2">
    <name type="scientific">Obba rivulosa</name>
    <dbReference type="NCBI Taxonomy" id="1052685"/>
    <lineage>
        <taxon>Eukaryota</taxon>
        <taxon>Fungi</taxon>
        <taxon>Dikarya</taxon>
        <taxon>Basidiomycota</taxon>
        <taxon>Agaricomycotina</taxon>
        <taxon>Agaricomycetes</taxon>
        <taxon>Polyporales</taxon>
        <taxon>Gelatoporiaceae</taxon>
        <taxon>Obba</taxon>
    </lineage>
</organism>
<gene>
    <name evidence="1" type="ORF">OBBRIDRAFT_498935</name>
</gene>
<name>A0A8E2DU55_9APHY</name>
<evidence type="ECO:0000313" key="1">
    <source>
        <dbReference type="EMBL" id="OCH95716.1"/>
    </source>
</evidence>
<dbReference type="OrthoDB" id="2954746at2759"/>
<protein>
    <submittedName>
        <fullName evidence="1">Uncharacterized protein</fullName>
    </submittedName>
</protein>
<proteinExistence type="predicted"/>
<dbReference type="AlphaFoldDB" id="A0A8E2DU55"/>
<evidence type="ECO:0000313" key="2">
    <source>
        <dbReference type="Proteomes" id="UP000250043"/>
    </source>
</evidence>